<evidence type="ECO:0000313" key="4">
    <source>
        <dbReference type="Proteomes" id="UP000075714"/>
    </source>
</evidence>
<evidence type="ECO:0000256" key="2">
    <source>
        <dbReference type="SAM" id="MobiDB-lite"/>
    </source>
</evidence>
<dbReference type="Proteomes" id="UP000075714">
    <property type="component" value="Unassembled WGS sequence"/>
</dbReference>
<proteinExistence type="predicted"/>
<protein>
    <submittedName>
        <fullName evidence="3">Uncharacterized protein</fullName>
    </submittedName>
</protein>
<dbReference type="InterPro" id="IPR032675">
    <property type="entry name" value="LRR_dom_sf"/>
</dbReference>
<feature type="region of interest" description="Disordered" evidence="2">
    <location>
        <begin position="81"/>
        <end position="114"/>
    </location>
</feature>
<comment type="subcellular location">
    <subcellularLocation>
        <location evidence="1">Cytoplasm</location>
        <location evidence="1">Cytoskeleton</location>
        <location evidence="1">Cilium axoneme</location>
    </subcellularLocation>
</comment>
<dbReference type="GO" id="GO:0005930">
    <property type="term" value="C:axoneme"/>
    <property type="evidence" value="ECO:0007669"/>
    <property type="project" value="UniProtKB-SubCell"/>
</dbReference>
<comment type="caution">
    <text evidence="3">The sequence shown here is derived from an EMBL/GenBank/DDBJ whole genome shotgun (WGS) entry which is preliminary data.</text>
</comment>
<accession>A0A150GGA8</accession>
<dbReference type="EMBL" id="LSYV01000026">
    <property type="protein sequence ID" value="KXZ48823.1"/>
    <property type="molecule type" value="Genomic_DNA"/>
</dbReference>
<dbReference type="AlphaFoldDB" id="A0A150GGA8"/>
<feature type="compositionally biased region" description="Basic residues" evidence="2">
    <location>
        <begin position="89"/>
        <end position="98"/>
    </location>
</feature>
<dbReference type="SUPFAM" id="SSF52058">
    <property type="entry name" value="L domain-like"/>
    <property type="match status" value="1"/>
</dbReference>
<dbReference type="Gene3D" id="3.80.10.10">
    <property type="entry name" value="Ribonuclease Inhibitor"/>
    <property type="match status" value="1"/>
</dbReference>
<sequence>MRGLQLLREVTRLLSTTPGATLSTKRLEVHPPEILSALVARSLASAFPALTELHICGPGAQDGQVLKAGLMCLLGTSSTAVGNSSGKQRGAKRGGKRGGKTEGKGSAAPGPVAPPAAPLLPSLTSLHLDCCTSTGVLAAVIGSSQLRSLTIDLAEDPDYYHMPRPACSLAPISRMTGLQSLALTNARYDDLTAILLALTGLTKLSLDVINYGADHYGPMLPTLFTGLSGLQSLDLVANELQVRGLEQLTALTHLSATLMSEEPWDWDEGPPPPTPLTVAPVWPLPPRLRSLQLFSGGMGIELLGCLQLPECLERVAYNDELVVLDMAYGIHTDPDGRLLPAMEGALVNALALLARARRAVEISATGQEAQGRKAAAPPAALVEGYDVQICYDKGDVDDIKLLRPPAAAQPEAGAGAGAAVPRGHLPWLEAVAAVRPMVLHLDNIMLDEADLRCIAGMTSLKSVYLTAAEPSFPVGALPLLGSLPRLEYLELSALSLVRQPQEEVAQAIKRLCAAAAPRRLEVAFKVFEIDRFDLVGLPDNNEGGGEPAGGGAAGGDGADFSEVLLQRSQALLARVDGLLSGEGLAPGMVRLEVENMWEGSGLGSDDGSDFDDEGMSGDELFDGYDYEDDIYGGSDSDDYPYPF</sequence>
<organism evidence="3 4">
    <name type="scientific">Gonium pectorale</name>
    <name type="common">Green alga</name>
    <dbReference type="NCBI Taxonomy" id="33097"/>
    <lineage>
        <taxon>Eukaryota</taxon>
        <taxon>Viridiplantae</taxon>
        <taxon>Chlorophyta</taxon>
        <taxon>core chlorophytes</taxon>
        <taxon>Chlorophyceae</taxon>
        <taxon>CS clade</taxon>
        <taxon>Chlamydomonadales</taxon>
        <taxon>Volvocaceae</taxon>
        <taxon>Gonium</taxon>
    </lineage>
</organism>
<reference evidence="4" key="1">
    <citation type="journal article" date="2016" name="Nat. Commun.">
        <title>The Gonium pectorale genome demonstrates co-option of cell cycle regulation during the evolution of multicellularity.</title>
        <authorList>
            <person name="Hanschen E.R."/>
            <person name="Marriage T.N."/>
            <person name="Ferris P.J."/>
            <person name="Hamaji T."/>
            <person name="Toyoda A."/>
            <person name="Fujiyama A."/>
            <person name="Neme R."/>
            <person name="Noguchi H."/>
            <person name="Minakuchi Y."/>
            <person name="Suzuki M."/>
            <person name="Kawai-Toyooka H."/>
            <person name="Smith D.R."/>
            <person name="Sparks H."/>
            <person name="Anderson J."/>
            <person name="Bakaric R."/>
            <person name="Luria V."/>
            <person name="Karger A."/>
            <person name="Kirschner M.W."/>
            <person name="Durand P.M."/>
            <person name="Michod R.E."/>
            <person name="Nozaki H."/>
            <person name="Olson B.J."/>
        </authorList>
    </citation>
    <scope>NUCLEOTIDE SEQUENCE [LARGE SCALE GENOMIC DNA]</scope>
    <source>
        <strain evidence="4">NIES-2863</strain>
    </source>
</reference>
<evidence type="ECO:0000256" key="1">
    <source>
        <dbReference type="ARBA" id="ARBA00004430"/>
    </source>
</evidence>
<gene>
    <name evidence="3" type="ORF">GPECTOR_25g408</name>
</gene>
<keyword evidence="4" id="KW-1185">Reference proteome</keyword>
<name>A0A150GGA8_GONPE</name>
<feature type="region of interest" description="Disordered" evidence="2">
    <location>
        <begin position="600"/>
        <end position="643"/>
    </location>
</feature>
<feature type="compositionally biased region" description="Acidic residues" evidence="2">
    <location>
        <begin position="606"/>
        <end position="643"/>
    </location>
</feature>
<evidence type="ECO:0000313" key="3">
    <source>
        <dbReference type="EMBL" id="KXZ48823.1"/>
    </source>
</evidence>